<evidence type="ECO:0000313" key="2">
    <source>
        <dbReference type="Proteomes" id="UP000215914"/>
    </source>
</evidence>
<dbReference type="Proteomes" id="UP000215914">
    <property type="component" value="Unassembled WGS sequence"/>
</dbReference>
<organism evidence="1 2">
    <name type="scientific">Helianthus annuus</name>
    <name type="common">Common sunflower</name>
    <dbReference type="NCBI Taxonomy" id="4232"/>
    <lineage>
        <taxon>Eukaryota</taxon>
        <taxon>Viridiplantae</taxon>
        <taxon>Streptophyta</taxon>
        <taxon>Embryophyta</taxon>
        <taxon>Tracheophyta</taxon>
        <taxon>Spermatophyta</taxon>
        <taxon>Magnoliopsida</taxon>
        <taxon>eudicotyledons</taxon>
        <taxon>Gunneridae</taxon>
        <taxon>Pentapetalae</taxon>
        <taxon>asterids</taxon>
        <taxon>campanulids</taxon>
        <taxon>Asterales</taxon>
        <taxon>Asteraceae</taxon>
        <taxon>Asteroideae</taxon>
        <taxon>Heliantheae alliance</taxon>
        <taxon>Heliantheae</taxon>
        <taxon>Helianthus</taxon>
    </lineage>
</organism>
<gene>
    <name evidence="1" type="ORF">HanXRQr2_Chr06g0250891</name>
</gene>
<dbReference type="AlphaFoldDB" id="A0A9K3NIN6"/>
<sequence>MVVFWSKHSSAAIDGGSLSQGSSAAVDCGFLVEISRSDLSVPI</sequence>
<reference evidence="1" key="1">
    <citation type="journal article" date="2017" name="Nature">
        <title>The sunflower genome provides insights into oil metabolism, flowering and Asterid evolution.</title>
        <authorList>
            <person name="Badouin H."/>
            <person name="Gouzy J."/>
            <person name="Grassa C.J."/>
            <person name="Murat F."/>
            <person name="Staton S.E."/>
            <person name="Cottret L."/>
            <person name="Lelandais-Briere C."/>
            <person name="Owens G.L."/>
            <person name="Carrere S."/>
            <person name="Mayjonade B."/>
            <person name="Legrand L."/>
            <person name="Gill N."/>
            <person name="Kane N.C."/>
            <person name="Bowers J.E."/>
            <person name="Hubner S."/>
            <person name="Bellec A."/>
            <person name="Berard A."/>
            <person name="Berges H."/>
            <person name="Blanchet N."/>
            <person name="Boniface M.C."/>
            <person name="Brunel D."/>
            <person name="Catrice O."/>
            <person name="Chaidir N."/>
            <person name="Claudel C."/>
            <person name="Donnadieu C."/>
            <person name="Faraut T."/>
            <person name="Fievet G."/>
            <person name="Helmstetter N."/>
            <person name="King M."/>
            <person name="Knapp S.J."/>
            <person name="Lai Z."/>
            <person name="Le Paslier M.C."/>
            <person name="Lippi Y."/>
            <person name="Lorenzon L."/>
            <person name="Mandel J.R."/>
            <person name="Marage G."/>
            <person name="Marchand G."/>
            <person name="Marquand E."/>
            <person name="Bret-Mestries E."/>
            <person name="Morien E."/>
            <person name="Nambeesan S."/>
            <person name="Nguyen T."/>
            <person name="Pegot-Espagnet P."/>
            <person name="Pouilly N."/>
            <person name="Raftis F."/>
            <person name="Sallet E."/>
            <person name="Schiex T."/>
            <person name="Thomas J."/>
            <person name="Vandecasteele C."/>
            <person name="Vares D."/>
            <person name="Vear F."/>
            <person name="Vautrin S."/>
            <person name="Crespi M."/>
            <person name="Mangin B."/>
            <person name="Burke J.M."/>
            <person name="Salse J."/>
            <person name="Munos S."/>
            <person name="Vincourt P."/>
            <person name="Rieseberg L.H."/>
            <person name="Langlade N.B."/>
        </authorList>
    </citation>
    <scope>NUCLEOTIDE SEQUENCE</scope>
    <source>
        <tissue evidence="1">Leaves</tissue>
    </source>
</reference>
<accession>A0A9K3NIN6</accession>
<keyword evidence="2" id="KW-1185">Reference proteome</keyword>
<protein>
    <submittedName>
        <fullName evidence="1">Uncharacterized protein</fullName>
    </submittedName>
</protein>
<name>A0A9K3NIN6_HELAN</name>
<comment type="caution">
    <text evidence="1">The sequence shown here is derived from an EMBL/GenBank/DDBJ whole genome shotgun (WGS) entry which is preliminary data.</text>
</comment>
<evidence type="ECO:0000313" key="1">
    <source>
        <dbReference type="EMBL" id="KAF5801679.1"/>
    </source>
</evidence>
<proteinExistence type="predicted"/>
<reference evidence="1" key="2">
    <citation type="submission" date="2020-06" db="EMBL/GenBank/DDBJ databases">
        <title>Helianthus annuus Genome sequencing and assembly Release 2.</title>
        <authorList>
            <person name="Gouzy J."/>
            <person name="Langlade N."/>
            <person name="Munos S."/>
        </authorList>
    </citation>
    <scope>NUCLEOTIDE SEQUENCE</scope>
    <source>
        <tissue evidence="1">Leaves</tissue>
    </source>
</reference>
<dbReference type="EMBL" id="MNCJ02000321">
    <property type="protein sequence ID" value="KAF5801679.1"/>
    <property type="molecule type" value="Genomic_DNA"/>
</dbReference>
<dbReference type="Gramene" id="mRNA:HanXRQr2_Chr06g0250891">
    <property type="protein sequence ID" value="mRNA:HanXRQr2_Chr06g0250891"/>
    <property type="gene ID" value="HanXRQr2_Chr06g0250891"/>
</dbReference>